<evidence type="ECO:0000256" key="1">
    <source>
        <dbReference type="ARBA" id="ARBA00004328"/>
    </source>
</evidence>
<evidence type="ECO:0000259" key="21">
    <source>
        <dbReference type="PROSITE" id="PS50526"/>
    </source>
</evidence>
<keyword evidence="5" id="KW-0808">Transferase</keyword>
<keyword evidence="10" id="KW-0946">Virion</keyword>
<evidence type="ECO:0000256" key="6">
    <source>
        <dbReference type="ARBA" id="ARBA00022691"/>
    </source>
</evidence>
<dbReference type="KEGG" id="vg:80536298"/>
<reference evidence="22" key="1">
    <citation type="journal article" date="2019" name="Viruses">
        <title>Meta-Transcriptomic Comparison of the RNA Viromes of the Mosquito Vectors Culex pipiens and Culex torrentium in Northern Europe.</title>
        <authorList>
            <person name="Pettersson J.H.O."/>
            <person name="Shi M."/>
            <person name="Eden J.-S."/>
            <person name="Holmes E.C."/>
            <person name="Hesson J.C."/>
        </authorList>
    </citation>
    <scope>NUCLEOTIDE SEQUENCE</scope>
    <source>
        <strain evidence="22">OTU22</strain>
    </source>
</reference>
<feature type="domain" description="RdRp catalytic" evidence="21">
    <location>
        <begin position="591"/>
        <end position="767"/>
    </location>
</feature>
<evidence type="ECO:0000256" key="15">
    <source>
        <dbReference type="ARBA" id="ARBA00024499"/>
    </source>
</evidence>
<evidence type="ECO:0000256" key="16">
    <source>
        <dbReference type="ARBA" id="ARBA00030436"/>
    </source>
</evidence>
<keyword evidence="23" id="KW-1185">Reference proteome</keyword>
<comment type="catalytic activity">
    <reaction evidence="14">
        <text>a 5'-end triphospho-adenylyl-adenylyl-cytidylyl-adenosine in mRNA + GDP + H(+) = a 5'-end (5'-triphosphoguanosine)-adenylyl-adenylyl-cytidylyl-adenosine in mRNA + diphosphate</text>
        <dbReference type="Rhea" id="RHEA:65436"/>
        <dbReference type="Rhea" id="RHEA-COMP:16797"/>
        <dbReference type="Rhea" id="RHEA-COMP:16799"/>
        <dbReference type="ChEBI" id="CHEBI:15378"/>
        <dbReference type="ChEBI" id="CHEBI:33019"/>
        <dbReference type="ChEBI" id="CHEBI:58189"/>
        <dbReference type="ChEBI" id="CHEBI:156484"/>
        <dbReference type="ChEBI" id="CHEBI:156503"/>
        <dbReference type="EC" id="2.7.7.88"/>
    </reaction>
</comment>
<keyword evidence="6" id="KW-0949">S-adenosyl-L-methionine</keyword>
<accession>A0A5Q0TVZ9</accession>
<comment type="catalytic activity">
    <reaction evidence="19">
        <text>a 5'-end (5'-triphosphoguanosine)-adenylyl-adenylyl-cytidylyl-adenosine in mRNA + 2 S-adenosyl-L-methionine = a 5'-end (N(7)-methyl 5'-triphosphoguanosine)-(2'-O-methyladenylyl)-adenylyl-cytidylyl-adenosine in mRNA + 2 S-adenosyl-L-homocysteine + H(+)</text>
        <dbReference type="Rhea" id="RHEA:65376"/>
        <dbReference type="Rhea" id="RHEA-COMP:16797"/>
        <dbReference type="Rhea" id="RHEA-COMP:16798"/>
        <dbReference type="ChEBI" id="CHEBI:15378"/>
        <dbReference type="ChEBI" id="CHEBI:57856"/>
        <dbReference type="ChEBI" id="CHEBI:59789"/>
        <dbReference type="ChEBI" id="CHEBI:156483"/>
        <dbReference type="ChEBI" id="CHEBI:156484"/>
        <dbReference type="EC" id="2.1.1.375"/>
    </reaction>
</comment>
<evidence type="ECO:0000256" key="10">
    <source>
        <dbReference type="ARBA" id="ARBA00022844"/>
    </source>
</evidence>
<keyword evidence="8" id="KW-0547">Nucleotide-binding</keyword>
<evidence type="ECO:0000256" key="12">
    <source>
        <dbReference type="ARBA" id="ARBA00023042"/>
    </source>
</evidence>
<keyword evidence="4" id="KW-0507">mRNA processing</keyword>
<evidence type="ECO:0000256" key="3">
    <source>
        <dbReference type="ARBA" id="ARBA00022484"/>
    </source>
</evidence>
<evidence type="ECO:0000256" key="9">
    <source>
        <dbReference type="ARBA" id="ARBA00022840"/>
    </source>
</evidence>
<evidence type="ECO:0000256" key="14">
    <source>
        <dbReference type="ARBA" id="ARBA00024494"/>
    </source>
</evidence>
<name>A0A5Q0TVZ9_9MONO</name>
<dbReference type="GO" id="GO:0004482">
    <property type="term" value="F:mRNA 5'-cap (guanine-N7-)-methyltransferase activity"/>
    <property type="evidence" value="ECO:0007669"/>
    <property type="project" value="InterPro"/>
</dbReference>
<evidence type="ECO:0000256" key="19">
    <source>
        <dbReference type="ARBA" id="ARBA00047370"/>
    </source>
</evidence>
<dbReference type="Pfam" id="PF14318">
    <property type="entry name" value="Mononeg_mRNAcap"/>
    <property type="match status" value="1"/>
</dbReference>
<evidence type="ECO:0000256" key="13">
    <source>
        <dbReference type="ARBA" id="ARBA00023268"/>
    </source>
</evidence>
<dbReference type="GO" id="GO:0044423">
    <property type="term" value="C:virion component"/>
    <property type="evidence" value="ECO:0007669"/>
    <property type="project" value="UniProtKB-KW"/>
</dbReference>
<dbReference type="RefSeq" id="YP_010798199.1">
    <property type="nucleotide sequence ID" value="NC_076357.1"/>
</dbReference>
<comment type="catalytic activity">
    <reaction evidence="18">
        <text>a 5'-end (5'-triphosphoguanosine)-adenylyl-adenylyl-cytidylyl-adenosine in mRNA + S-adenosyl-L-methionine = a 5'-end (5'-triphosphoguanosine)-(2'-O-methyladenylyl)-adenylyl-cytidylyl-adenosine in mRNA + S-adenosyl-L-homocysteine + H(+)</text>
        <dbReference type="Rhea" id="RHEA:65380"/>
        <dbReference type="Rhea" id="RHEA-COMP:16797"/>
        <dbReference type="Rhea" id="RHEA-COMP:16801"/>
        <dbReference type="ChEBI" id="CHEBI:15378"/>
        <dbReference type="ChEBI" id="CHEBI:57856"/>
        <dbReference type="ChEBI" id="CHEBI:59789"/>
        <dbReference type="ChEBI" id="CHEBI:156482"/>
        <dbReference type="ChEBI" id="CHEBI:156484"/>
    </reaction>
</comment>
<keyword evidence="9" id="KW-0067">ATP-binding</keyword>
<evidence type="ECO:0000313" key="22">
    <source>
        <dbReference type="EMBL" id="QGA70913.1"/>
    </source>
</evidence>
<evidence type="ECO:0000256" key="11">
    <source>
        <dbReference type="ARBA" id="ARBA00022953"/>
    </source>
</evidence>
<comment type="subcellular location">
    <subcellularLocation>
        <location evidence="1">Virion</location>
    </subcellularLocation>
</comment>
<keyword evidence="7" id="KW-0548">Nucleotidyltransferase</keyword>
<proteinExistence type="predicted"/>
<dbReference type="PROSITE" id="PS50526">
    <property type="entry name" value="RDRP_SSRNA_NEG_NONSEG"/>
    <property type="match status" value="1"/>
</dbReference>
<evidence type="ECO:0000256" key="8">
    <source>
        <dbReference type="ARBA" id="ARBA00022741"/>
    </source>
</evidence>
<keyword evidence="12" id="KW-0506">mRNA capping</keyword>
<dbReference type="EC" id="2.7.7.48" evidence="2"/>
<dbReference type="InterPro" id="IPR026890">
    <property type="entry name" value="Mononeg_mRNAcap"/>
</dbReference>
<keyword evidence="11" id="KW-0693">Viral RNA replication</keyword>
<comment type="catalytic activity">
    <reaction evidence="15">
        <text>a 5'-end (5'-triphosphoguanosine)-(2'-O-methyladenylyl)-adenylyl-cytidylyl-adenosine in mRNA + S-adenosyl-L-methionine = a 5'-end (N(7)-methyl 5'-triphosphoguanosine)-(2'-O-methyladenylyl)-adenylyl-cytidylyl-adenosine in mRNA + S-adenosyl-L-homocysteine</text>
        <dbReference type="Rhea" id="RHEA:65440"/>
        <dbReference type="Rhea" id="RHEA-COMP:16798"/>
        <dbReference type="Rhea" id="RHEA-COMP:16801"/>
        <dbReference type="ChEBI" id="CHEBI:57856"/>
        <dbReference type="ChEBI" id="CHEBI:59789"/>
        <dbReference type="ChEBI" id="CHEBI:156482"/>
        <dbReference type="ChEBI" id="CHEBI:156483"/>
    </reaction>
</comment>
<evidence type="ECO:0000256" key="2">
    <source>
        <dbReference type="ARBA" id="ARBA00012494"/>
    </source>
</evidence>
<sequence>MFVIKLQVTMTDIDMNDLWNDPLWNDIEFEEVKNAYLHEFLPQTLDSPILLQPLLKLQMVMSGRADDRLRGKINLKAEKTFLDEVVNILKIRLTDTDYKLYSPKDSVIIVRDLLASIPPKDFETLIPEVLYQTLSETINNRLGCDLKPPGLISDITRVYYGPFCFLRKCYDIRRSKSSKGLKTAVAFRRNGITLVLSSLYCAWNSTSLNKTILMSLSVFIMILDIIRLRFSCHLSIDVLKSNSESYHSSVEDIFSWQFRVIETYGNDGYELIKAPEALFKCYVSRLSGGSYKQPDAFSHMLDKIRKKERKLIASVSLEHVLQDDDQETPMTEELRQIILSQISIESCVELFGCIKFSGFPVIDPAVGGASARIEAQRPMEIQCEPMVDCWRMFKHLFLVNYLRKEGKWPALRFYDKKIKLRKLYDENWLSLTVDDYPLSDWDTTQYNMLFDLDFYEDYMLLIQDKACAPPASLVQAFYDRGQGMDKKLRRLLHVMMSQTKIDTRDLLFKFAKDLLSQDEFVILLYPKEKEFKPAARMFCMMTFSIRLIFTIIQENVKDHVFPMLPYQSMTLDQTSLTHQLLRMTHGCRANETLFIEVDFSRWNLCFRDVFLKGFGDTLDQMFGVTNIFGRTTEFFSKSTITVLVQDARVPQRELGSKLGCDSDMEWKNHFGGFEGIDQATMTLATIAMIFVALEGEKCTFILLGQGDNQTLAITRLTSEFEDLSTFSARIMKKIELTASSLNHTAKPEEFIDSTKVLTYSKIFIVNGSIIPMELKFAANIAPITATEIPSVGDAIGSIFATAVSSAQNALYPLLHWYLALVHSYDTVLRFKSHGAWFHDYGLQHYFSSLSDDTIKLILLIPSIIGGFPIVGWGHFISRHDPDPLVSAIACLRWLSQDTSVSKYLSYLQTEKPYHSKDIDLKKLLIDPASLPFKNPPTQKSTLSAFGENELNLACKNQDIKSIISCHMETSDELAKSITSMTPMYPSLAHDLWKISIAGKHQEFCEMFTLTRSIIESTKQSQGIHSSLIRAEARNVESVIGRFRESHLSSTLSIPVSALSYNIAEKLRLRWQLSVPMQGMTVTHPLDYNFCTPENLTNGVRLSIDYEPGSNPLADRGPYKPFISGKTFERRVGKQYEVRKAPGILELQKMVSLVTAGGVGDTMRDLASETIKTRTRFSLSHLEEIFPRTIGGILAHRYEMFGSDARIGPVGNVTFSTHTLFNSDSIEGVSGGKDDYPIAFQLFHAYLISFSRIIISSGNPQSSRMLICELTNRDLPILVQEEIVVKTPFRYKYLPAEILRNPLVFIQALEYKQRVRDVDRTIGVHIMPERLITKLSSLKRLVISLFVSELSSRGEHLQQFDVESRVDQPLPLIDALVFDKLSLGLIIDCSSVAVAILTVTSFYLQPSRSRSQMVSILTIIDKLSQLVTSMWRHHLTRVGANLTTNIGSNQIVRTLGGSSAGRLTSSIIRTVRHIAFSSLSNPTKRLTIPLIAIARGPIKLIGSYLGTVVARSFWFLRCSLKDHNSIDQLARSAMMMIRLASLKDTTEDVIAFQILSKITESFGSVISDRIVSFIVRHKLSGHLLVDLSPVELWRLLRNVDLGSLTPLKITRVIESEGIYDVSSTYYSYTLKRVGMQAVLKPESIGDNTSFPTVHEKISQRFGLEIGLFSTAGNYWAGLLNNLEGPVLVLGTGAGGIQSMLASYNIPSVGFDLSSLIPPDVKSSGLFYPPECSRHNNTIGKYSDLMFTKQVDILTQDGLAKVLFENSYSLVIWDLEYSTHRDLFRPFDLLYKAGYVGLCFVKLFLTQVELNHMTSYLVSIRRGFFQDVFQLSSRHPNERTAPVAFKVNFDTRLSFPPDCPHWFEVQLRWDGYPTILTNPYNEYSQLIDLMIGSLTPYNSNLLDMLNLLREYYAMMTSSARGRLHSSDFIALVVGTNLLSLFLVVSNEPLDTLGDLLLKYYTEGYQDSSLNHKTTIRSVGYEQHVVKTIPRLVHLKQKYKL</sequence>
<evidence type="ECO:0000256" key="18">
    <source>
        <dbReference type="ARBA" id="ARBA00047332"/>
    </source>
</evidence>
<dbReference type="GeneID" id="80536298"/>
<protein>
    <recommendedName>
        <fullName evidence="2">RNA-directed RNA polymerase</fullName>
        <ecNumber evidence="2">2.7.7.48</ecNumber>
    </recommendedName>
    <alternativeName>
        <fullName evidence="17">Replicase</fullName>
    </alternativeName>
    <alternativeName>
        <fullName evidence="16">Transcriptase</fullName>
    </alternativeName>
</protein>
<evidence type="ECO:0000256" key="17">
    <source>
        <dbReference type="ARBA" id="ARBA00031012"/>
    </source>
</evidence>
<keyword evidence="13" id="KW-0511">Multifunctional enzyme</keyword>
<evidence type="ECO:0000256" key="4">
    <source>
        <dbReference type="ARBA" id="ARBA00022664"/>
    </source>
</evidence>
<dbReference type="GO" id="GO:0005524">
    <property type="term" value="F:ATP binding"/>
    <property type="evidence" value="ECO:0007669"/>
    <property type="project" value="UniProtKB-KW"/>
</dbReference>
<dbReference type="EMBL" id="MK440629">
    <property type="protein sequence ID" value="QGA70913.1"/>
    <property type="molecule type" value="Viral_cRNA"/>
</dbReference>
<dbReference type="GO" id="GO:0003968">
    <property type="term" value="F:RNA-directed RNA polymerase activity"/>
    <property type="evidence" value="ECO:0007669"/>
    <property type="project" value="UniProtKB-KW"/>
</dbReference>
<dbReference type="Pfam" id="PF00946">
    <property type="entry name" value="Mononeg_RNA_pol"/>
    <property type="match status" value="1"/>
</dbReference>
<comment type="catalytic activity">
    <reaction evidence="20">
        <text>GTP + H2O = GDP + phosphate + H(+)</text>
        <dbReference type="Rhea" id="RHEA:19669"/>
        <dbReference type="ChEBI" id="CHEBI:15377"/>
        <dbReference type="ChEBI" id="CHEBI:15378"/>
        <dbReference type="ChEBI" id="CHEBI:37565"/>
        <dbReference type="ChEBI" id="CHEBI:43474"/>
        <dbReference type="ChEBI" id="CHEBI:58189"/>
    </reaction>
</comment>
<evidence type="ECO:0000256" key="5">
    <source>
        <dbReference type="ARBA" id="ARBA00022679"/>
    </source>
</evidence>
<evidence type="ECO:0000313" key="23">
    <source>
        <dbReference type="Proteomes" id="UP000682883"/>
    </source>
</evidence>
<dbReference type="InterPro" id="IPR014023">
    <property type="entry name" value="Mononeg_RNA_pol_cat"/>
</dbReference>
<organism evidence="22 23">
    <name type="scientific">Gysinge virus</name>
    <dbReference type="NCBI Taxonomy" id="2651942"/>
    <lineage>
        <taxon>Viruses</taxon>
        <taxon>Riboviria</taxon>
        <taxon>Orthornavirae</taxon>
        <taxon>Negarnaviricota</taxon>
        <taxon>Haploviricotina</taxon>
        <taxon>Monjiviricetes</taxon>
        <taxon>Mononegavirales</taxon>
        <taxon>Mymonaviridae</taxon>
        <taxon>Phyllomonavirus</taxon>
        <taxon>Phyllomonavirus gysingense</taxon>
    </lineage>
</organism>
<keyword evidence="3 22" id="KW-0696">RNA-directed RNA polymerase</keyword>
<dbReference type="Proteomes" id="UP000682883">
    <property type="component" value="Segment"/>
</dbReference>
<evidence type="ECO:0000256" key="20">
    <source>
        <dbReference type="ARBA" id="ARBA00048548"/>
    </source>
</evidence>
<evidence type="ECO:0000256" key="7">
    <source>
        <dbReference type="ARBA" id="ARBA00022695"/>
    </source>
</evidence>